<dbReference type="Proteomes" id="UP000249239">
    <property type="component" value="Unassembled WGS sequence"/>
</dbReference>
<keyword evidence="1" id="KW-0175">Coiled coil</keyword>
<evidence type="ECO:0000256" key="1">
    <source>
        <dbReference type="SAM" id="Coils"/>
    </source>
</evidence>
<organism evidence="3 4">
    <name type="scientific">Breznakibacter xylanolyticus</name>
    <dbReference type="NCBI Taxonomy" id="990"/>
    <lineage>
        <taxon>Bacteria</taxon>
        <taxon>Pseudomonadati</taxon>
        <taxon>Bacteroidota</taxon>
        <taxon>Bacteroidia</taxon>
        <taxon>Marinilabiliales</taxon>
        <taxon>Marinilabiliaceae</taxon>
        <taxon>Breznakibacter</taxon>
    </lineage>
</organism>
<name>A0A2W7PBK6_9BACT</name>
<evidence type="ECO:0000313" key="3">
    <source>
        <dbReference type="EMBL" id="PZX20712.1"/>
    </source>
</evidence>
<feature type="transmembrane region" description="Helical" evidence="2">
    <location>
        <begin position="6"/>
        <end position="25"/>
    </location>
</feature>
<comment type="caution">
    <text evidence="3">The sequence shown here is derived from an EMBL/GenBank/DDBJ whole genome shotgun (WGS) entry which is preliminary data.</text>
</comment>
<protein>
    <submittedName>
        <fullName evidence="3">Uncharacterized protein</fullName>
    </submittedName>
</protein>
<dbReference type="AlphaFoldDB" id="A0A2W7PBK6"/>
<evidence type="ECO:0000313" key="4">
    <source>
        <dbReference type="Proteomes" id="UP000249239"/>
    </source>
</evidence>
<accession>A0A2W7PBK6</accession>
<keyword evidence="2" id="KW-0812">Transmembrane</keyword>
<dbReference type="RefSeq" id="WP_146260588.1">
    <property type="nucleotide sequence ID" value="NZ_QKZK01000001.1"/>
</dbReference>
<sequence length="267" mass="31060">MNRFISTLLIITIIALTGTCIHFYLSSKKMQLEIADNIIETQNAEAEALQLHKKIGFLRTDILVIQSEKEQLTMVNEELNQQLRHFKAKLTEANQWKISREEHEKQLDELTQKLIENGETSQETENRLRFENAELLAQNHQLIEQSHQLQNQLSDYKLRNIYNIRVEAVRGSDMQPVTRASATQSLIMQFDISNSPDETLKFIIVTPTGQHITSQENPNFKVNKTSTLHDRTSIEMSYQDDRFEKGIYGIWIYRDTLLTAQAQVKLR</sequence>
<keyword evidence="2" id="KW-1133">Transmembrane helix</keyword>
<keyword evidence="2" id="KW-0472">Membrane</keyword>
<proteinExistence type="predicted"/>
<keyword evidence="4" id="KW-1185">Reference proteome</keyword>
<reference evidence="3 4" key="1">
    <citation type="submission" date="2018-06" db="EMBL/GenBank/DDBJ databases">
        <title>Genomic Encyclopedia of Archaeal and Bacterial Type Strains, Phase II (KMG-II): from individual species to whole genera.</title>
        <authorList>
            <person name="Goeker M."/>
        </authorList>
    </citation>
    <scope>NUCLEOTIDE SEQUENCE [LARGE SCALE GENOMIC DNA]</scope>
    <source>
        <strain evidence="3 4">DSM 6779</strain>
    </source>
</reference>
<dbReference type="EMBL" id="QKZK01000001">
    <property type="protein sequence ID" value="PZX20712.1"/>
    <property type="molecule type" value="Genomic_DNA"/>
</dbReference>
<feature type="coiled-coil region" evidence="1">
    <location>
        <begin position="62"/>
        <end position="159"/>
    </location>
</feature>
<evidence type="ECO:0000256" key="2">
    <source>
        <dbReference type="SAM" id="Phobius"/>
    </source>
</evidence>
<gene>
    <name evidence="3" type="ORF">LX69_00137</name>
</gene>